<dbReference type="AlphaFoldDB" id="A0A4Y7SIU8"/>
<evidence type="ECO:0000313" key="6">
    <source>
        <dbReference type="EMBL" id="TEB21817.1"/>
    </source>
</evidence>
<dbReference type="Pfam" id="PF12767">
    <property type="entry name" value="SAGA-Tad1"/>
    <property type="match status" value="1"/>
</dbReference>
<keyword evidence="4" id="KW-0539">Nucleus</keyword>
<dbReference type="PANTHER" id="PTHR21277">
    <property type="entry name" value="TRANSCRIPTIONAL ADAPTER 1"/>
    <property type="match status" value="1"/>
</dbReference>
<evidence type="ECO:0000256" key="3">
    <source>
        <dbReference type="ARBA" id="ARBA00023163"/>
    </source>
</evidence>
<dbReference type="GO" id="GO:0000124">
    <property type="term" value="C:SAGA complex"/>
    <property type="evidence" value="ECO:0007669"/>
    <property type="project" value="TreeGrafter"/>
</dbReference>
<sequence>MSLDSTGNLKQQLVTHLGPKAPIYFDSLQAFVSGKISRGEFEDGVKQVLTSSALLQVHNALIISLFDATAAYKRSAAAAVQSQEQTATPPPTTATKPPPRKRRRTLLPYQGPGVSEDARSLRSMRLKRWVLAMGRKERERVKALYRVTIGPIPPPDTPLVPNQGAPMVVDGQPQPPVPITAQPQQPIPPAAPGRLDPPVDEIQSERGVMLLPERSGLPGGRPPIQLHSSTRAPTVQHIADRINLTCAQHNLAMPSRSVAALMSLACESKLKQLITHAITLTLSSQAISSIAPTTPFNSANPFVSMIASSSSQIDASSSIGGNAHSQISLPSLASSSTLHHIPQRTPVLTTAAFQSLFTLYPASLPNNSASAMRLSAIPTAVDDETDDLPVLKDREVRDQRWQIMALLAERSAVKEALKSVR</sequence>
<protein>
    <recommendedName>
        <fullName evidence="8">Transcriptional regulator of RNA polII, SAGA, subunit</fullName>
    </recommendedName>
</protein>
<dbReference type="InterPro" id="IPR024738">
    <property type="entry name" value="Hfi1/Tada1"/>
</dbReference>
<name>A0A4Y7SIU8_COPMI</name>
<evidence type="ECO:0000256" key="1">
    <source>
        <dbReference type="ARBA" id="ARBA00004123"/>
    </source>
</evidence>
<dbReference type="EMBL" id="QPFP01000102">
    <property type="protein sequence ID" value="TEB21817.1"/>
    <property type="molecule type" value="Genomic_DNA"/>
</dbReference>
<comment type="caution">
    <text evidence="6">The sequence shown here is derived from an EMBL/GenBank/DDBJ whole genome shotgun (WGS) entry which is preliminary data.</text>
</comment>
<dbReference type="GO" id="GO:0005634">
    <property type="term" value="C:nucleus"/>
    <property type="evidence" value="ECO:0007669"/>
    <property type="project" value="UniProtKB-SubCell"/>
</dbReference>
<dbReference type="PANTHER" id="PTHR21277:SF5">
    <property type="entry name" value="TRANSCRIPTIONAL ADAPTER 1"/>
    <property type="match status" value="1"/>
</dbReference>
<evidence type="ECO:0008006" key="8">
    <source>
        <dbReference type="Google" id="ProtNLM"/>
    </source>
</evidence>
<reference evidence="6 7" key="1">
    <citation type="journal article" date="2019" name="Nat. Ecol. Evol.">
        <title>Megaphylogeny resolves global patterns of mushroom evolution.</title>
        <authorList>
            <person name="Varga T."/>
            <person name="Krizsan K."/>
            <person name="Foldi C."/>
            <person name="Dima B."/>
            <person name="Sanchez-Garcia M."/>
            <person name="Sanchez-Ramirez S."/>
            <person name="Szollosi G.J."/>
            <person name="Szarkandi J.G."/>
            <person name="Papp V."/>
            <person name="Albert L."/>
            <person name="Andreopoulos W."/>
            <person name="Angelini C."/>
            <person name="Antonin V."/>
            <person name="Barry K.W."/>
            <person name="Bougher N.L."/>
            <person name="Buchanan P."/>
            <person name="Buyck B."/>
            <person name="Bense V."/>
            <person name="Catcheside P."/>
            <person name="Chovatia M."/>
            <person name="Cooper J."/>
            <person name="Damon W."/>
            <person name="Desjardin D."/>
            <person name="Finy P."/>
            <person name="Geml J."/>
            <person name="Haridas S."/>
            <person name="Hughes K."/>
            <person name="Justo A."/>
            <person name="Karasinski D."/>
            <person name="Kautmanova I."/>
            <person name="Kiss B."/>
            <person name="Kocsube S."/>
            <person name="Kotiranta H."/>
            <person name="LaButti K.M."/>
            <person name="Lechner B.E."/>
            <person name="Liimatainen K."/>
            <person name="Lipzen A."/>
            <person name="Lukacs Z."/>
            <person name="Mihaltcheva S."/>
            <person name="Morgado L.N."/>
            <person name="Niskanen T."/>
            <person name="Noordeloos M.E."/>
            <person name="Ohm R.A."/>
            <person name="Ortiz-Santana B."/>
            <person name="Ovrebo C."/>
            <person name="Racz N."/>
            <person name="Riley R."/>
            <person name="Savchenko A."/>
            <person name="Shiryaev A."/>
            <person name="Soop K."/>
            <person name="Spirin V."/>
            <person name="Szebenyi C."/>
            <person name="Tomsovsky M."/>
            <person name="Tulloss R.E."/>
            <person name="Uehling J."/>
            <person name="Grigoriev I.V."/>
            <person name="Vagvolgyi C."/>
            <person name="Papp T."/>
            <person name="Martin F.M."/>
            <person name="Miettinen O."/>
            <person name="Hibbett D.S."/>
            <person name="Nagy L.G."/>
        </authorList>
    </citation>
    <scope>NUCLEOTIDE SEQUENCE [LARGE SCALE GENOMIC DNA]</scope>
    <source>
        <strain evidence="6 7">FP101781</strain>
    </source>
</reference>
<keyword evidence="3" id="KW-0804">Transcription</keyword>
<dbReference type="GO" id="GO:0006357">
    <property type="term" value="P:regulation of transcription by RNA polymerase II"/>
    <property type="evidence" value="ECO:0007669"/>
    <property type="project" value="TreeGrafter"/>
</dbReference>
<proteinExistence type="predicted"/>
<gene>
    <name evidence="6" type="ORF">FA13DRAFT_1741556</name>
</gene>
<evidence type="ECO:0000256" key="5">
    <source>
        <dbReference type="SAM" id="MobiDB-lite"/>
    </source>
</evidence>
<feature type="region of interest" description="Disordered" evidence="5">
    <location>
        <begin position="80"/>
        <end position="118"/>
    </location>
</feature>
<keyword evidence="2" id="KW-0805">Transcription regulation</keyword>
<dbReference type="Proteomes" id="UP000298030">
    <property type="component" value="Unassembled WGS sequence"/>
</dbReference>
<comment type="subcellular location">
    <subcellularLocation>
        <location evidence="1">Nucleus</location>
    </subcellularLocation>
</comment>
<organism evidence="6 7">
    <name type="scientific">Coprinellus micaceus</name>
    <name type="common">Glistening ink-cap mushroom</name>
    <name type="synonym">Coprinus micaceus</name>
    <dbReference type="NCBI Taxonomy" id="71717"/>
    <lineage>
        <taxon>Eukaryota</taxon>
        <taxon>Fungi</taxon>
        <taxon>Dikarya</taxon>
        <taxon>Basidiomycota</taxon>
        <taxon>Agaricomycotina</taxon>
        <taxon>Agaricomycetes</taxon>
        <taxon>Agaricomycetidae</taxon>
        <taxon>Agaricales</taxon>
        <taxon>Agaricineae</taxon>
        <taxon>Psathyrellaceae</taxon>
        <taxon>Coprinellus</taxon>
    </lineage>
</organism>
<dbReference type="STRING" id="71717.A0A4Y7SIU8"/>
<evidence type="ECO:0000313" key="7">
    <source>
        <dbReference type="Proteomes" id="UP000298030"/>
    </source>
</evidence>
<keyword evidence="7" id="KW-1185">Reference proteome</keyword>
<evidence type="ECO:0000256" key="4">
    <source>
        <dbReference type="ARBA" id="ARBA00023242"/>
    </source>
</evidence>
<evidence type="ECO:0000256" key="2">
    <source>
        <dbReference type="ARBA" id="ARBA00023015"/>
    </source>
</evidence>
<dbReference type="GO" id="GO:0003713">
    <property type="term" value="F:transcription coactivator activity"/>
    <property type="evidence" value="ECO:0007669"/>
    <property type="project" value="TreeGrafter"/>
</dbReference>
<accession>A0A4Y7SIU8</accession>
<dbReference type="OrthoDB" id="10264870at2759"/>